<gene>
    <name evidence="3" type="ORF">EXIGLDRAFT_721541</name>
    <name evidence="2" type="ORF">EXIGLDRAFT_736489</name>
</gene>
<evidence type="ECO:0000313" key="3">
    <source>
        <dbReference type="EMBL" id="KZV89253.1"/>
    </source>
</evidence>
<evidence type="ECO:0000313" key="2">
    <source>
        <dbReference type="EMBL" id="KZV78821.1"/>
    </source>
</evidence>
<evidence type="ECO:0000313" key="4">
    <source>
        <dbReference type="Proteomes" id="UP000077266"/>
    </source>
</evidence>
<evidence type="ECO:0000256" key="1">
    <source>
        <dbReference type="SAM" id="MobiDB-lite"/>
    </source>
</evidence>
<proteinExistence type="predicted"/>
<dbReference type="EMBL" id="KV426077">
    <property type="protein sequence ID" value="KZV89253.1"/>
    <property type="molecule type" value="Genomic_DNA"/>
</dbReference>
<feature type="region of interest" description="Disordered" evidence="1">
    <location>
        <begin position="44"/>
        <end position="71"/>
    </location>
</feature>
<accession>A0A165FMW6</accession>
<sequence length="71" mass="8328">MSMFSRLSYIIAPPRMIHVPSDPSLDLQHERPRKHSFFAKMVRRRQSSPVLRPRDPPTPSTTACNRSFMEF</sequence>
<keyword evidence="4" id="KW-1185">Reference proteome</keyword>
<organism evidence="3 4">
    <name type="scientific">Exidia glandulosa HHB12029</name>
    <dbReference type="NCBI Taxonomy" id="1314781"/>
    <lineage>
        <taxon>Eukaryota</taxon>
        <taxon>Fungi</taxon>
        <taxon>Dikarya</taxon>
        <taxon>Basidiomycota</taxon>
        <taxon>Agaricomycotina</taxon>
        <taxon>Agaricomycetes</taxon>
        <taxon>Auriculariales</taxon>
        <taxon>Exidiaceae</taxon>
        <taxon>Exidia</taxon>
    </lineage>
</organism>
<protein>
    <submittedName>
        <fullName evidence="3">Uncharacterized protein</fullName>
    </submittedName>
</protein>
<name>A0A165FMW6_EXIGL</name>
<dbReference type="OrthoDB" id="3295799at2759"/>
<dbReference type="AlphaFoldDB" id="A0A165FMW6"/>
<dbReference type="Proteomes" id="UP000077266">
    <property type="component" value="Unassembled WGS sequence"/>
</dbReference>
<reference evidence="3 4" key="1">
    <citation type="journal article" date="2016" name="Mol. Biol. Evol.">
        <title>Comparative Genomics of Early-Diverging Mushroom-Forming Fungi Provides Insights into the Origins of Lignocellulose Decay Capabilities.</title>
        <authorList>
            <person name="Nagy L.G."/>
            <person name="Riley R."/>
            <person name="Tritt A."/>
            <person name="Adam C."/>
            <person name="Daum C."/>
            <person name="Floudas D."/>
            <person name="Sun H."/>
            <person name="Yadav J.S."/>
            <person name="Pangilinan J."/>
            <person name="Larsson K.H."/>
            <person name="Matsuura K."/>
            <person name="Barry K."/>
            <person name="Labutti K."/>
            <person name="Kuo R."/>
            <person name="Ohm R.A."/>
            <person name="Bhattacharya S.S."/>
            <person name="Shirouzu T."/>
            <person name="Yoshinaga Y."/>
            <person name="Martin F.M."/>
            <person name="Grigoriev I.V."/>
            <person name="Hibbett D.S."/>
        </authorList>
    </citation>
    <scope>NUCLEOTIDE SEQUENCE [LARGE SCALE GENOMIC DNA]</scope>
    <source>
        <strain evidence="3 4">HHB12029</strain>
    </source>
</reference>
<dbReference type="EMBL" id="KV426753">
    <property type="protein sequence ID" value="KZV78821.1"/>
    <property type="molecule type" value="Genomic_DNA"/>
</dbReference>